<dbReference type="GO" id="GO:0030430">
    <property type="term" value="C:host cell cytoplasm"/>
    <property type="evidence" value="ECO:0007669"/>
    <property type="project" value="UniProtKB-SubCell"/>
</dbReference>
<dbReference type="SUPFAM" id="SSF51126">
    <property type="entry name" value="Pectin lyase-like"/>
    <property type="match status" value="1"/>
</dbReference>
<comment type="subunit">
    <text evidence="11">Interacts with host PML-4 and PML-5; this interaction promotes efficient subnuclear targeting of E1B-55K to PML nuclear bodies. Interacts with E4-ORF3 protein. Interacts with E4-ORF6 protein.</text>
</comment>
<keyword evidence="7" id="KW-1119">Modulation of host cell apoptosis by virus</keyword>
<dbReference type="Pfam" id="PF01696">
    <property type="entry name" value="Adeno_E1B_55K"/>
    <property type="match status" value="1"/>
</dbReference>
<evidence type="ECO:0000256" key="4">
    <source>
        <dbReference type="ARBA" id="ARBA00022118"/>
    </source>
</evidence>
<comment type="function">
    <text evidence="10">Plays a major role to prevent cellular inhibition of viral genome replication. Assembles an SCF-like E3 ubiquitin ligase complex based on the cellular proteins ELOB, ELOC, CUL5 and RBX1, in cooperation with viral E4orf6. This viral RING-type ligase ubiquitinates cellular substrates and targets them to proteasomal degradation: TP53/p53, LIG4, MRE11-RAD50-NBS1 (MRN) complex, ITGA3, DAXX and BLM. E1B-55K probably acts as the substrate-specific adapter of the SCF-like E3 ubiquitin ligase complex. Degradation of host TP53/p53 activity is essential for preventing E1A-induced TP53 accumulation that would otherwise lead to cell apoptosis and growth arrest. E1B-55K also inactivates TP53 transcription-factor activity by binding its transactivation domain. E1B-55K also functions as a SUMO1 E3 ligase for TP53 which causes the latter to be sequestered in promyelocytic leukemia (PML) nuclear bodies thereby contributing to maximal inhibition of TP53 function.</text>
</comment>
<reference evidence="12" key="1">
    <citation type="journal article" date="1988" name="J. Virol.">
        <title>Identification of mouse adenovirus type 1 early region 1: DNA sequence and a conserved transactivating function.</title>
        <authorList>
            <person name="Ball A.O."/>
            <person name="Williams M.E."/>
            <person name="Spindler K.R."/>
        </authorList>
    </citation>
    <scope>NUCLEOTIDE SEQUENCE [LARGE SCALE GENOMIC DNA]</scope>
</reference>
<dbReference type="EMBL" id="M22245">
    <property type="protein sequence ID" value="AAA42429.1"/>
    <property type="molecule type" value="Genomic_DNA"/>
</dbReference>
<keyword evidence="5" id="KW-0244">Early protein</keyword>
<dbReference type="GO" id="GO:0052150">
    <property type="term" value="P:symbiont-mediated perturbation of host apoptosis"/>
    <property type="evidence" value="ECO:0007669"/>
    <property type="project" value="UniProtKB-KW"/>
</dbReference>
<evidence type="ECO:0000256" key="8">
    <source>
        <dbReference type="ARBA" id="ARBA00030428"/>
    </source>
</evidence>
<keyword evidence="6" id="KW-1035">Host cytoplasm</keyword>
<evidence type="ECO:0000256" key="2">
    <source>
        <dbReference type="ARBA" id="ARBA00004192"/>
    </source>
</evidence>
<evidence type="ECO:0000256" key="7">
    <source>
        <dbReference type="ARBA" id="ARBA00023323"/>
    </source>
</evidence>
<organismHost>
    <name type="scientific">Mus musculus</name>
    <name type="common">Mouse</name>
    <dbReference type="NCBI Taxonomy" id="10090"/>
</organismHost>
<sequence>MEDRQALEEAGEEMGFPVVNISGGGRGRRGNYSNDGSGARELSLRVNEEVTEPPYNSITYAEVLRLYRQNGFSFFLSNLHFEQIKYFEHREGEGDLGAIIREHGKIVLDPNVVYHLRRPLKIQSLCYIVGRGAVIKVHASVGQQAVHVYRQLDISPRIMGMLNVTFLECKFHWADDEGVNFERLARHFTLFFLTYESVFFACDFVGFPGLTLRSTCLLRVEGCTFTSCAVGIHHADVADLKVKACYFNHCSVCIFADGPADVLRNCATNCDCFVIMEQEGSVVGNSVVYKLPPSRADDLMICQQGYMYPLSSIHIVRNLSCEYPKLKNNVFSHVDMHVGLRQGLQHFNQCNLSFVYCMLETESVPKVSFYSSYIQTLTVAQIVQFSREHSRECQCFCGGRHRLLFPSVVHITPTVVPDRTRFTVDVEELSDGMYETNMGEGKCLLCN</sequence>
<comment type="subcellular location">
    <subcellularLocation>
        <location evidence="2">Host cytoplasm</location>
    </subcellularLocation>
    <subcellularLocation>
        <location evidence="1">Host nucleus</location>
    </subcellularLocation>
</comment>
<name>Q64892_ADEM1</name>
<evidence type="ECO:0000256" key="10">
    <source>
        <dbReference type="ARBA" id="ARBA00046084"/>
    </source>
</evidence>
<dbReference type="InterPro" id="IPR002612">
    <property type="entry name" value="Adeno_E1B_55kDa"/>
</dbReference>
<protein>
    <recommendedName>
        <fullName evidence="4">E1B 55 kDa protein</fullName>
    </recommendedName>
    <alternativeName>
        <fullName evidence="8">E1B protein, large T-antigen</fullName>
    </alternativeName>
    <alternativeName>
        <fullName evidence="9">E1B-495R</fullName>
    </alternativeName>
</protein>
<evidence type="ECO:0000256" key="9">
    <source>
        <dbReference type="ARBA" id="ARBA00031863"/>
    </source>
</evidence>
<dbReference type="KEGG" id="vg:1732769"/>
<evidence type="ECO:0000256" key="3">
    <source>
        <dbReference type="ARBA" id="ARBA00008605"/>
    </source>
</evidence>
<dbReference type="GO" id="GO:0042025">
    <property type="term" value="C:host cell nucleus"/>
    <property type="evidence" value="ECO:0007669"/>
    <property type="project" value="UniProtKB-SubCell"/>
</dbReference>
<reference evidence="12" key="3">
    <citation type="submission" date="1989-04" db="EMBL/GenBank/DDBJ databases">
        <authorList>
            <person name="Spindler K.R."/>
        </authorList>
    </citation>
    <scope>NUCLEOTIDE SEQUENCE</scope>
</reference>
<reference evidence="12" key="2">
    <citation type="journal article" date="1989" name="Virology">
        <title>Genome organization of mouse adenovirus type 1 early region 1: a novel transcription map.</title>
        <authorList>
            <person name="Ball A.O."/>
            <person name="Beard C.W."/>
            <person name="Redick S.D."/>
            <person name="Spindler K.R."/>
        </authorList>
    </citation>
    <scope>NUCLEOTIDE SEQUENCE [LARGE SCALE GENOMIC DNA]</scope>
</reference>
<organism evidence="12">
    <name type="scientific">Murine adenovirus A serotype 1</name>
    <name type="common">MAdV-1</name>
    <name type="synonym">Murine adenovirus 1</name>
    <dbReference type="NCBI Taxonomy" id="10530"/>
    <lineage>
        <taxon>Viruses</taxon>
        <taxon>Varidnaviria</taxon>
        <taxon>Bamfordvirae</taxon>
        <taxon>Preplasmiviricota</taxon>
        <taxon>Polisuviricotina</taxon>
        <taxon>Pharingeaviricetes</taxon>
        <taxon>Rowavirales</taxon>
        <taxon>Adenoviridae</taxon>
        <taxon>Mastadenovirus</taxon>
        <taxon>Mastadenovirus encephalomyelitidis</taxon>
        <taxon>Murine mastadenovirus A</taxon>
    </lineage>
</organism>
<proteinExistence type="inferred from homology"/>
<evidence type="ECO:0000313" key="12">
    <source>
        <dbReference type="EMBL" id="AAA42429.1"/>
    </source>
</evidence>
<dbReference type="PIR" id="C31158">
    <property type="entry name" value="WMADMA"/>
</dbReference>
<evidence type="ECO:0000256" key="5">
    <source>
        <dbReference type="ARBA" id="ARBA00022518"/>
    </source>
</evidence>
<dbReference type="InterPro" id="IPR011050">
    <property type="entry name" value="Pectin_lyase_fold/virulence"/>
</dbReference>
<evidence type="ECO:0000256" key="11">
    <source>
        <dbReference type="ARBA" id="ARBA00046912"/>
    </source>
</evidence>
<keyword evidence="7" id="KW-0945">Host-virus interaction</keyword>
<comment type="similarity">
    <text evidence="3">Belongs to the adenoviridae E1B 55 kDa protein family.</text>
</comment>
<evidence type="ECO:0000256" key="6">
    <source>
        <dbReference type="ARBA" id="ARBA00023200"/>
    </source>
</evidence>
<accession>Q64892</accession>
<evidence type="ECO:0000256" key="1">
    <source>
        <dbReference type="ARBA" id="ARBA00004147"/>
    </source>
</evidence>